<evidence type="ECO:0000313" key="2">
    <source>
        <dbReference type="EMBL" id="CUM94664.1"/>
    </source>
</evidence>
<keyword evidence="1" id="KW-0812">Transmembrane</keyword>
<keyword evidence="1" id="KW-1133">Transmembrane helix</keyword>
<organism evidence="2 3">
    <name type="scientific">Roseburia intestinalis</name>
    <dbReference type="NCBI Taxonomy" id="166486"/>
    <lineage>
        <taxon>Bacteria</taxon>
        <taxon>Bacillati</taxon>
        <taxon>Bacillota</taxon>
        <taxon>Clostridia</taxon>
        <taxon>Lachnospirales</taxon>
        <taxon>Lachnospiraceae</taxon>
        <taxon>Roseburia</taxon>
    </lineage>
</organism>
<name>A0A173SVF4_9FIRM</name>
<evidence type="ECO:0000256" key="1">
    <source>
        <dbReference type="SAM" id="Phobius"/>
    </source>
</evidence>
<dbReference type="STRING" id="166486.ERS852572_01202"/>
<keyword evidence="1" id="KW-0472">Membrane</keyword>
<gene>
    <name evidence="2" type="ORF">ERS852572_01202</name>
</gene>
<evidence type="ECO:0000313" key="3">
    <source>
        <dbReference type="Proteomes" id="UP000095350"/>
    </source>
</evidence>
<sequence length="35" mass="3897">MEEFIEQIGEMILESVPALAVLTFMISVYMAATAF</sequence>
<protein>
    <submittedName>
        <fullName evidence="2">Uncharacterized protein</fullName>
    </submittedName>
</protein>
<feature type="transmembrane region" description="Helical" evidence="1">
    <location>
        <begin position="12"/>
        <end position="32"/>
    </location>
</feature>
<dbReference type="PaxDb" id="166486-ERS852572_01202"/>
<dbReference type="AlphaFoldDB" id="A0A173SVF4"/>
<dbReference type="EMBL" id="CYXZ01000008">
    <property type="protein sequence ID" value="CUM94664.1"/>
    <property type="molecule type" value="Genomic_DNA"/>
</dbReference>
<dbReference type="Proteomes" id="UP000095350">
    <property type="component" value="Unassembled WGS sequence"/>
</dbReference>
<proteinExistence type="predicted"/>
<accession>A0A173SVF4</accession>
<reference evidence="2 3" key="1">
    <citation type="submission" date="2015-09" db="EMBL/GenBank/DDBJ databases">
        <authorList>
            <consortium name="Pathogen Informatics"/>
        </authorList>
    </citation>
    <scope>NUCLEOTIDE SEQUENCE [LARGE SCALE GENOMIC DNA]</scope>
    <source>
        <strain evidence="2 3">2789STDY5834960</strain>
    </source>
</reference>